<reference evidence="2" key="1">
    <citation type="journal article" date="2004" name="Nature">
        <title>Genome duplication in the teleost fish Tetraodon nigroviridis reveals the early vertebrate proto-karyotype.</title>
        <authorList>
            <person name="Jaillon O."/>
            <person name="Aury J.-M."/>
            <person name="Brunet F."/>
            <person name="Petit J.-L."/>
            <person name="Stange-Thomann N."/>
            <person name="Mauceli E."/>
            <person name="Bouneau L."/>
            <person name="Fischer C."/>
            <person name="Ozouf-Costaz C."/>
            <person name="Bernot A."/>
            <person name="Nicaud S."/>
            <person name="Jaffe D."/>
            <person name="Fisher S."/>
            <person name="Lutfalla G."/>
            <person name="Dossat C."/>
            <person name="Segurens B."/>
            <person name="Dasilva C."/>
            <person name="Salanoubat M."/>
            <person name="Levy M."/>
            <person name="Boudet N."/>
            <person name="Castellano S."/>
            <person name="Anthouard V."/>
            <person name="Jubin C."/>
            <person name="Castelli V."/>
            <person name="Katinka M."/>
            <person name="Vacherie B."/>
            <person name="Biemont C."/>
            <person name="Skalli Z."/>
            <person name="Cattolico L."/>
            <person name="Poulain J."/>
            <person name="De Berardinis V."/>
            <person name="Cruaud C."/>
            <person name="Duprat S."/>
            <person name="Brottier P."/>
            <person name="Coutanceau J.-P."/>
            <person name="Gouzy J."/>
            <person name="Parra G."/>
            <person name="Lardier G."/>
            <person name="Chapple C."/>
            <person name="McKernan K.J."/>
            <person name="McEwan P."/>
            <person name="Bosak S."/>
            <person name="Kellis M."/>
            <person name="Volff J.-N."/>
            <person name="Guigo R."/>
            <person name="Zody M.C."/>
            <person name="Mesirov J."/>
            <person name="Lindblad-Toh K."/>
            <person name="Birren B."/>
            <person name="Nusbaum C."/>
            <person name="Kahn D."/>
            <person name="Robinson-Rechavi M."/>
            <person name="Laudet V."/>
            <person name="Schachter V."/>
            <person name="Quetier F."/>
            <person name="Saurin W."/>
            <person name="Scarpelli C."/>
            <person name="Wincker P."/>
            <person name="Lander E.S."/>
            <person name="Weissenbach J."/>
            <person name="Roest Crollius H."/>
        </authorList>
    </citation>
    <scope>NUCLEOTIDE SEQUENCE [LARGE SCALE GENOMIC DNA]</scope>
</reference>
<feature type="non-terminal residue" evidence="2">
    <location>
        <position position="1"/>
    </location>
</feature>
<comment type="caution">
    <text evidence="2">The sequence shown here is derived from an EMBL/GenBank/DDBJ whole genome shotgun (WGS) entry which is preliminary data.</text>
</comment>
<reference evidence="2" key="2">
    <citation type="submission" date="2004-02" db="EMBL/GenBank/DDBJ databases">
        <authorList>
            <consortium name="Genoscope"/>
            <consortium name="Whitehead Institute Centre for Genome Research"/>
        </authorList>
    </citation>
    <scope>NUCLEOTIDE SEQUENCE</scope>
</reference>
<feature type="region of interest" description="Disordered" evidence="1">
    <location>
        <begin position="23"/>
        <end position="44"/>
    </location>
</feature>
<protein>
    <submittedName>
        <fullName evidence="2">(spotted green pufferfish) hypothetical protein</fullName>
    </submittedName>
</protein>
<gene>
    <name evidence="2" type="ORF">GSTENG00037355001</name>
</gene>
<evidence type="ECO:0000313" key="2">
    <source>
        <dbReference type="EMBL" id="CAG14432.1"/>
    </source>
</evidence>
<organism evidence="2">
    <name type="scientific">Tetraodon nigroviridis</name>
    <name type="common">Spotted green pufferfish</name>
    <name type="synonym">Chelonodon nigroviridis</name>
    <dbReference type="NCBI Taxonomy" id="99883"/>
    <lineage>
        <taxon>Eukaryota</taxon>
        <taxon>Metazoa</taxon>
        <taxon>Chordata</taxon>
        <taxon>Craniata</taxon>
        <taxon>Vertebrata</taxon>
        <taxon>Euteleostomi</taxon>
        <taxon>Actinopterygii</taxon>
        <taxon>Neopterygii</taxon>
        <taxon>Teleostei</taxon>
        <taxon>Neoteleostei</taxon>
        <taxon>Acanthomorphata</taxon>
        <taxon>Eupercaria</taxon>
        <taxon>Tetraodontiformes</taxon>
        <taxon>Tetradontoidea</taxon>
        <taxon>Tetraodontidae</taxon>
        <taxon>Tetraodon</taxon>
    </lineage>
</organism>
<proteinExistence type="predicted"/>
<sequence length="64" mass="7240">HRGVAVPGPRILRPEGGEVQIQSERGERHGAEQVHEQRASSAAEHIRRHRHLTGRRPGKLTCFF</sequence>
<dbReference type="EMBL" id="CAAE01022579">
    <property type="protein sequence ID" value="CAG14432.1"/>
    <property type="molecule type" value="Genomic_DNA"/>
</dbReference>
<dbReference type="AlphaFoldDB" id="Q4RB01"/>
<feature type="compositionally biased region" description="Basic and acidic residues" evidence="1">
    <location>
        <begin position="24"/>
        <end position="38"/>
    </location>
</feature>
<accession>Q4RB01</accession>
<evidence type="ECO:0000256" key="1">
    <source>
        <dbReference type="SAM" id="MobiDB-lite"/>
    </source>
</evidence>
<name>Q4RB01_TETNG</name>
<dbReference type="KEGG" id="tng:GSTEN00037355G001"/>